<evidence type="ECO:0000256" key="1">
    <source>
        <dbReference type="SAM" id="Phobius"/>
    </source>
</evidence>
<reference evidence="2" key="2">
    <citation type="submission" date="2014-03" db="EMBL/GenBank/DDBJ databases">
        <title>The whipworm genome and dual-species transcriptomics of an intimate host-pathogen interaction.</title>
        <authorList>
            <person name="Foth B.J."/>
            <person name="Tsai I.J."/>
            <person name="Reid A.J."/>
            <person name="Bancroft A.J."/>
            <person name="Nichol S."/>
            <person name="Tracey A."/>
            <person name="Holroyd N."/>
            <person name="Cotton J.A."/>
            <person name="Stanley E.J."/>
            <person name="Zarowiecki M."/>
            <person name="Liu J.Z."/>
            <person name="Huckvale T."/>
            <person name="Cooper P.J."/>
            <person name="Grencis R.K."/>
            <person name="Berriman M."/>
        </authorList>
    </citation>
    <scope>NUCLEOTIDE SEQUENCE [LARGE SCALE GENOMIC DNA]</scope>
</reference>
<protein>
    <submittedName>
        <fullName evidence="2">Uncharacterized protein</fullName>
    </submittedName>
</protein>
<evidence type="ECO:0000313" key="3">
    <source>
        <dbReference type="Proteomes" id="UP000030665"/>
    </source>
</evidence>
<accession>A0A077Z0M4</accession>
<name>A0A077Z0M4_TRITR</name>
<keyword evidence="1" id="KW-0472">Membrane</keyword>
<evidence type="ECO:0000313" key="2">
    <source>
        <dbReference type="EMBL" id="CDW53238.1"/>
    </source>
</evidence>
<dbReference type="Proteomes" id="UP000030665">
    <property type="component" value="Unassembled WGS sequence"/>
</dbReference>
<sequence>MDIPIEDEFFTALTHLEEAADEAAGSEDVKELNHWAGQEASRPFDLAGNYFHHRWHPNYLQPLYVAPKPKNRAVSVTLTIVRSLYRASLCLVLILLFACFTLLACPVRFVFYALRHCTQIPFFNPTFRRTHCDPLWPFFKPSDIHLPRSEPSSPRSNINFSFYLLSLILEGREDLKELQYILQHRVRGRTTSQSLNNSSSVRLQPPWLTFADQAKCGGQTSDDDFEQTLNTLLLNCQPHASASRAYLSQCRSNMACLNIMIQSTWSDRGFCPLKLLSKIVDNPSKGTVAIEPKLVVILPCPFGNCWTRAIKLICSMHDILSGPASLLGATLERRKPVWNDAIK</sequence>
<keyword evidence="1" id="KW-1133">Transmembrane helix</keyword>
<proteinExistence type="predicted"/>
<dbReference type="STRING" id="36087.A0A077Z0M4"/>
<dbReference type="AlphaFoldDB" id="A0A077Z0M4"/>
<reference evidence="2" key="1">
    <citation type="submission" date="2014-01" db="EMBL/GenBank/DDBJ databases">
        <authorList>
            <person name="Aslett M."/>
        </authorList>
    </citation>
    <scope>NUCLEOTIDE SEQUENCE</scope>
</reference>
<keyword evidence="1" id="KW-0812">Transmembrane</keyword>
<gene>
    <name evidence="2" type="ORF">TTRE_0000150201</name>
</gene>
<feature type="transmembrane region" description="Helical" evidence="1">
    <location>
        <begin position="89"/>
        <end position="114"/>
    </location>
</feature>
<dbReference type="EMBL" id="HG805845">
    <property type="protein sequence ID" value="CDW53238.1"/>
    <property type="molecule type" value="Genomic_DNA"/>
</dbReference>
<keyword evidence="3" id="KW-1185">Reference proteome</keyword>
<organism evidence="2 3">
    <name type="scientific">Trichuris trichiura</name>
    <name type="common">Whipworm</name>
    <name type="synonym">Trichocephalus trichiurus</name>
    <dbReference type="NCBI Taxonomy" id="36087"/>
    <lineage>
        <taxon>Eukaryota</taxon>
        <taxon>Metazoa</taxon>
        <taxon>Ecdysozoa</taxon>
        <taxon>Nematoda</taxon>
        <taxon>Enoplea</taxon>
        <taxon>Dorylaimia</taxon>
        <taxon>Trichinellida</taxon>
        <taxon>Trichuridae</taxon>
        <taxon>Trichuris</taxon>
    </lineage>
</organism>